<dbReference type="HOGENOM" id="CLU_000288_36_7_1"/>
<evidence type="ECO:0000313" key="2">
    <source>
        <dbReference type="Proteomes" id="UP000022910"/>
    </source>
</evidence>
<dbReference type="InterPro" id="IPR006597">
    <property type="entry name" value="Sel1-like"/>
</dbReference>
<evidence type="ECO:0000313" key="1">
    <source>
        <dbReference type="EMBL" id="EXX53425.1"/>
    </source>
</evidence>
<dbReference type="SMART" id="SM00671">
    <property type="entry name" value="SEL1"/>
    <property type="match status" value="4"/>
</dbReference>
<reference evidence="1 2" key="1">
    <citation type="submission" date="2014-02" db="EMBL/GenBank/DDBJ databases">
        <title>Single nucleus genome sequencing reveals high similarity among nuclei of an endomycorrhizal fungus.</title>
        <authorList>
            <person name="Lin K."/>
            <person name="Geurts R."/>
            <person name="Zhang Z."/>
            <person name="Limpens E."/>
            <person name="Saunders D.G."/>
            <person name="Mu D."/>
            <person name="Pang E."/>
            <person name="Cao H."/>
            <person name="Cha H."/>
            <person name="Lin T."/>
            <person name="Zhou Q."/>
            <person name="Shang Y."/>
            <person name="Li Y."/>
            <person name="Ivanov S."/>
            <person name="Sharma T."/>
            <person name="Velzen R.V."/>
            <person name="Ruijter N.D."/>
            <person name="Aanen D.K."/>
            <person name="Win J."/>
            <person name="Kamoun S."/>
            <person name="Bisseling T."/>
            <person name="Huang S."/>
        </authorList>
    </citation>
    <scope>NUCLEOTIDE SEQUENCE [LARGE SCALE GENOMIC DNA]</scope>
    <source>
        <strain evidence="2">DAOM197198w</strain>
    </source>
</reference>
<dbReference type="Pfam" id="PF08238">
    <property type="entry name" value="Sel1"/>
    <property type="match status" value="4"/>
</dbReference>
<dbReference type="Gene3D" id="1.25.40.10">
    <property type="entry name" value="Tetratricopeptide repeat domain"/>
    <property type="match status" value="1"/>
</dbReference>
<gene>
    <name evidence="1" type="ORF">RirG_244040</name>
</gene>
<dbReference type="AlphaFoldDB" id="A0A015IHA0"/>
<dbReference type="PANTHER" id="PTHR43628">
    <property type="entry name" value="ACTIVATOR OF C KINASE PROTEIN 1-RELATED"/>
    <property type="match status" value="1"/>
</dbReference>
<organism evidence="1 2">
    <name type="scientific">Rhizophagus irregularis (strain DAOM 197198w)</name>
    <name type="common">Glomus intraradices</name>
    <dbReference type="NCBI Taxonomy" id="1432141"/>
    <lineage>
        <taxon>Eukaryota</taxon>
        <taxon>Fungi</taxon>
        <taxon>Fungi incertae sedis</taxon>
        <taxon>Mucoromycota</taxon>
        <taxon>Glomeromycotina</taxon>
        <taxon>Glomeromycetes</taxon>
        <taxon>Glomerales</taxon>
        <taxon>Glomeraceae</taxon>
        <taxon>Rhizophagus</taxon>
    </lineage>
</organism>
<dbReference type="SUPFAM" id="SSF81901">
    <property type="entry name" value="HCP-like"/>
    <property type="match status" value="1"/>
</dbReference>
<dbReference type="PANTHER" id="PTHR43628:SF1">
    <property type="entry name" value="CHITIN SYNTHASE REGULATORY FACTOR 2-RELATED"/>
    <property type="match status" value="1"/>
</dbReference>
<dbReference type="InterPro" id="IPR052945">
    <property type="entry name" value="Mitotic_Regulator"/>
</dbReference>
<proteinExistence type="predicted"/>
<accession>A0A015IHA0</accession>
<name>A0A015IHA0_RHIIW</name>
<dbReference type="EMBL" id="JEMT01028897">
    <property type="protein sequence ID" value="EXX53425.1"/>
    <property type="molecule type" value="Genomic_DNA"/>
</dbReference>
<comment type="caution">
    <text evidence="1">The sequence shown here is derived from an EMBL/GenBank/DDBJ whole genome shotgun (WGS) entry which is preliminary data.</text>
</comment>
<dbReference type="InterPro" id="IPR011990">
    <property type="entry name" value="TPR-like_helical_dom_sf"/>
</dbReference>
<sequence>MSNNKINSDFSNTNNSYEFFQINQNFNEMNIIETEPTTNNIHENIFEEDLSIVINELSKLYFKELNEGKESSVRKQHILDFIKNYKINLQEIIYWLSNNQHDSNSIHLLGYFYYYGIGINLDVQKAIKFFKKAAELGHDAAQYNLANMYIDGVGVDKNYDKAFELCEKLAGKGYSSGINLLGYCYDIGIGTDVNAKVAFDFYLMAANLEYKYAQYNLALMYEKGKGIEKNMEQAIYWYKKSAEQEYHNAKKKLQKLLKK</sequence>
<dbReference type="Proteomes" id="UP000022910">
    <property type="component" value="Unassembled WGS sequence"/>
</dbReference>
<keyword evidence="2" id="KW-1185">Reference proteome</keyword>
<protein>
    <submittedName>
        <fullName evidence="1">Skt5p</fullName>
    </submittedName>
</protein>